<protein>
    <submittedName>
        <fullName evidence="5">Ferredoxin-NADP reductase</fullName>
    </submittedName>
</protein>
<evidence type="ECO:0000256" key="2">
    <source>
        <dbReference type="ARBA" id="ARBA00022714"/>
    </source>
</evidence>
<dbReference type="InterPro" id="IPR036010">
    <property type="entry name" value="2Fe-2S_ferredoxin-like_sf"/>
</dbReference>
<keyword evidence="2" id="KW-0479">Metal-binding</keyword>
<reference evidence="5 6" key="1">
    <citation type="submission" date="2018-03" db="EMBL/GenBank/DDBJ databases">
        <title>Genomic Encyclopedia of Archaeal and Bacterial Type Strains, Phase II (KMG-II): from individual species to whole genera.</title>
        <authorList>
            <person name="Goeker M."/>
        </authorList>
    </citation>
    <scope>NUCLEOTIDE SEQUENCE [LARGE SCALE GENOMIC DNA]</scope>
    <source>
        <strain evidence="5 6">DSM 45211</strain>
    </source>
</reference>
<dbReference type="Gene3D" id="2.40.30.10">
    <property type="entry name" value="Translation factors"/>
    <property type="match status" value="1"/>
</dbReference>
<feature type="domain" description="FAD-binding FR-type" evidence="4">
    <location>
        <begin position="61"/>
        <end position="164"/>
    </location>
</feature>
<dbReference type="AlphaFoldDB" id="A0A2P8EBJ8"/>
<evidence type="ECO:0000256" key="1">
    <source>
        <dbReference type="ARBA" id="ARBA00001974"/>
    </source>
</evidence>
<keyword evidence="6" id="KW-1185">Reference proteome</keyword>
<dbReference type="Pfam" id="PF00175">
    <property type="entry name" value="NAD_binding_1"/>
    <property type="match status" value="1"/>
</dbReference>
<dbReference type="Gene3D" id="3.10.20.30">
    <property type="match status" value="1"/>
</dbReference>
<accession>A0A2P8EBJ8</accession>
<dbReference type="SUPFAM" id="SSF52343">
    <property type="entry name" value="Ferredoxin reductase-like, C-terminal NADP-linked domain"/>
    <property type="match status" value="1"/>
</dbReference>
<dbReference type="SUPFAM" id="SSF54292">
    <property type="entry name" value="2Fe-2S ferredoxin-like"/>
    <property type="match status" value="1"/>
</dbReference>
<evidence type="ECO:0000259" key="4">
    <source>
        <dbReference type="PROSITE" id="PS51384"/>
    </source>
</evidence>
<dbReference type="InterPro" id="IPR017938">
    <property type="entry name" value="Riboflavin_synthase-like_b-brl"/>
</dbReference>
<dbReference type="CDD" id="cd00207">
    <property type="entry name" value="fer2"/>
    <property type="match status" value="1"/>
</dbReference>
<keyword evidence="2" id="KW-0001">2Fe-2S</keyword>
<comment type="caution">
    <text evidence="5">The sequence shown here is derived from an EMBL/GenBank/DDBJ whole genome shotgun (WGS) entry which is preliminary data.</text>
</comment>
<evidence type="ECO:0000256" key="3">
    <source>
        <dbReference type="ARBA" id="ARBA00023014"/>
    </source>
</evidence>
<proteinExistence type="predicted"/>
<organism evidence="5 6">
    <name type="scientific">Haloactinopolyspora alba</name>
    <dbReference type="NCBI Taxonomy" id="648780"/>
    <lineage>
        <taxon>Bacteria</taxon>
        <taxon>Bacillati</taxon>
        <taxon>Actinomycetota</taxon>
        <taxon>Actinomycetes</taxon>
        <taxon>Jiangellales</taxon>
        <taxon>Jiangellaceae</taxon>
        <taxon>Haloactinopolyspora</taxon>
    </lineage>
</organism>
<dbReference type="InterPro" id="IPR001041">
    <property type="entry name" value="2Fe-2S_ferredoxin-type"/>
</dbReference>
<dbReference type="PANTHER" id="PTHR47354:SF3">
    <property type="entry name" value="OXIDOREDUCTASE-RELATED"/>
    <property type="match status" value="1"/>
</dbReference>
<dbReference type="InterPro" id="IPR008333">
    <property type="entry name" value="Cbr1-like_FAD-bd_dom"/>
</dbReference>
<dbReference type="Proteomes" id="UP000243528">
    <property type="component" value="Unassembled WGS sequence"/>
</dbReference>
<evidence type="ECO:0000313" key="6">
    <source>
        <dbReference type="Proteomes" id="UP000243528"/>
    </source>
</evidence>
<dbReference type="Gene3D" id="3.40.50.80">
    <property type="entry name" value="Nucleotide-binding domain of ferredoxin-NADP reductase (FNR) module"/>
    <property type="match status" value="1"/>
</dbReference>
<dbReference type="Pfam" id="PF00970">
    <property type="entry name" value="FAD_binding_6"/>
    <property type="match status" value="1"/>
</dbReference>
<sequence>MALAPFVTSDHYVSVQAYTQAPREVAIGIIRRALGSRAVASLTSPHTVDHYLEQVHPMLTVALVRARVVDVRRETGQASTVVLRANGAWSGFRPGQHVQFGVEVNGTRKIRCFSVSSSGARPGNRFSVSVKAHPDGYVSQFLHHRLRPGTLVHLSQAEGEFVLPSPVPDDLLLLSGGSGITPVMSMLRTLRDTGHRGRVTFLHYARSRADEMFADELEEIAAAMPSARIHRVYTRRPEDAARGGPSGRFTAEHLEQVGVDPARTPSYVCGPAGLIAAVRAAYDELGAGAMLHTEYFKVPSVDPDAADATGTLTFEDSVASAENSGATILEQAEAAGLTPAFGCRMGVCNTCATRKNHGAVRHVISGAVGANTDETIKICVNVPVGDVNVAL</sequence>
<gene>
    <name evidence="5" type="ORF">CLV30_102222</name>
</gene>
<dbReference type="InterPro" id="IPR001433">
    <property type="entry name" value="OxRdtase_FAD/NAD-bd"/>
</dbReference>
<dbReference type="InterPro" id="IPR039261">
    <property type="entry name" value="FNR_nucleotide-bd"/>
</dbReference>
<dbReference type="Pfam" id="PF00111">
    <property type="entry name" value="Fer2"/>
    <property type="match status" value="1"/>
</dbReference>
<dbReference type="InterPro" id="IPR012675">
    <property type="entry name" value="Beta-grasp_dom_sf"/>
</dbReference>
<dbReference type="InterPro" id="IPR050415">
    <property type="entry name" value="MRET"/>
</dbReference>
<dbReference type="GO" id="GO:0051537">
    <property type="term" value="F:2 iron, 2 sulfur cluster binding"/>
    <property type="evidence" value="ECO:0007669"/>
    <property type="project" value="UniProtKB-KW"/>
</dbReference>
<keyword evidence="3" id="KW-0411">Iron-sulfur</keyword>
<evidence type="ECO:0000313" key="5">
    <source>
        <dbReference type="EMBL" id="PSL06833.1"/>
    </source>
</evidence>
<dbReference type="CDD" id="cd06216">
    <property type="entry name" value="FNR_iron_sulfur_binding_2"/>
    <property type="match status" value="1"/>
</dbReference>
<dbReference type="PROSITE" id="PS51384">
    <property type="entry name" value="FAD_FR"/>
    <property type="match status" value="1"/>
</dbReference>
<dbReference type="InterPro" id="IPR017927">
    <property type="entry name" value="FAD-bd_FR_type"/>
</dbReference>
<dbReference type="EMBL" id="PYGE01000002">
    <property type="protein sequence ID" value="PSL06833.1"/>
    <property type="molecule type" value="Genomic_DNA"/>
</dbReference>
<dbReference type="PRINTS" id="PR00410">
    <property type="entry name" value="PHEHYDRXLASE"/>
</dbReference>
<comment type="cofactor">
    <cofactor evidence="1">
        <name>FAD</name>
        <dbReference type="ChEBI" id="CHEBI:57692"/>
    </cofactor>
</comment>
<keyword evidence="2" id="KW-0408">Iron</keyword>
<dbReference type="SUPFAM" id="SSF63380">
    <property type="entry name" value="Riboflavin synthase domain-like"/>
    <property type="match status" value="1"/>
</dbReference>
<dbReference type="PANTHER" id="PTHR47354">
    <property type="entry name" value="NADH OXIDOREDUCTASE HCR"/>
    <property type="match status" value="1"/>
</dbReference>
<name>A0A2P8EBJ8_9ACTN</name>
<dbReference type="GO" id="GO:0016491">
    <property type="term" value="F:oxidoreductase activity"/>
    <property type="evidence" value="ECO:0007669"/>
    <property type="project" value="InterPro"/>
</dbReference>